<dbReference type="InterPro" id="IPR014347">
    <property type="entry name" value="Tautomerase/MIF_sf"/>
</dbReference>
<dbReference type="RefSeq" id="WP_188581130.1">
    <property type="nucleotide sequence ID" value="NZ_BMCT01000005.1"/>
</dbReference>
<name>A0A917C801_9HYPH</name>
<dbReference type="SUPFAM" id="SSF55331">
    <property type="entry name" value="Tautomerase/MIF"/>
    <property type="match status" value="1"/>
</dbReference>
<protein>
    <submittedName>
        <fullName evidence="1">Tautomerase</fullName>
    </submittedName>
</protein>
<organism evidence="1 2">
    <name type="scientific">Azorhizobium oxalatiphilum</name>
    <dbReference type="NCBI Taxonomy" id="980631"/>
    <lineage>
        <taxon>Bacteria</taxon>
        <taxon>Pseudomonadati</taxon>
        <taxon>Pseudomonadota</taxon>
        <taxon>Alphaproteobacteria</taxon>
        <taxon>Hyphomicrobiales</taxon>
        <taxon>Xanthobacteraceae</taxon>
        <taxon>Azorhizobium</taxon>
    </lineage>
</organism>
<reference evidence="1" key="1">
    <citation type="journal article" date="2014" name="Int. J. Syst. Evol. Microbiol.">
        <title>Complete genome sequence of Corynebacterium casei LMG S-19264T (=DSM 44701T), isolated from a smear-ripened cheese.</title>
        <authorList>
            <consortium name="US DOE Joint Genome Institute (JGI-PGF)"/>
            <person name="Walter F."/>
            <person name="Albersmeier A."/>
            <person name="Kalinowski J."/>
            <person name="Ruckert C."/>
        </authorList>
    </citation>
    <scope>NUCLEOTIDE SEQUENCE</scope>
    <source>
        <strain evidence="1">CCM 7897</strain>
    </source>
</reference>
<dbReference type="AlphaFoldDB" id="A0A917C801"/>
<gene>
    <name evidence="1" type="ORF">GCM10007301_36290</name>
</gene>
<accession>A0A917C801</accession>
<reference evidence="1" key="2">
    <citation type="submission" date="2020-09" db="EMBL/GenBank/DDBJ databases">
        <authorList>
            <person name="Sun Q."/>
            <person name="Sedlacek I."/>
        </authorList>
    </citation>
    <scope>NUCLEOTIDE SEQUENCE</scope>
    <source>
        <strain evidence="1">CCM 7897</strain>
    </source>
</reference>
<evidence type="ECO:0000313" key="2">
    <source>
        <dbReference type="Proteomes" id="UP000606044"/>
    </source>
</evidence>
<dbReference type="Gene3D" id="3.30.429.10">
    <property type="entry name" value="Macrophage Migration Inhibitory Factor"/>
    <property type="match status" value="1"/>
</dbReference>
<comment type="caution">
    <text evidence="1">The sequence shown here is derived from an EMBL/GenBank/DDBJ whole genome shotgun (WGS) entry which is preliminary data.</text>
</comment>
<dbReference type="PANTHER" id="PTHR38460">
    <property type="entry name" value="TAUTOMERASE YOLI-RELATED"/>
    <property type="match status" value="1"/>
</dbReference>
<sequence length="128" mass="14111">MPSVRIATGDWATGQELAVIEAVQSAMLSTLKIPDWDRDVVLDLYPPTRRIVPGDRSERFTRVEVTLFAGRSIEAKRALYKALVANLAALGVPEGEIKIILIEVPRENWGLRGGLPASEIELSFKVDV</sequence>
<evidence type="ECO:0000313" key="1">
    <source>
        <dbReference type="EMBL" id="GGF73221.1"/>
    </source>
</evidence>
<keyword evidence="2" id="KW-1185">Reference proteome</keyword>
<dbReference type="InterPro" id="IPR037479">
    <property type="entry name" value="Tauto_MSAD"/>
</dbReference>
<dbReference type="Pfam" id="PF14552">
    <property type="entry name" value="Tautomerase_2"/>
    <property type="match status" value="1"/>
</dbReference>
<proteinExistence type="predicted"/>
<dbReference type="EMBL" id="BMCT01000005">
    <property type="protein sequence ID" value="GGF73221.1"/>
    <property type="molecule type" value="Genomic_DNA"/>
</dbReference>
<dbReference type="Proteomes" id="UP000606044">
    <property type="component" value="Unassembled WGS sequence"/>
</dbReference>
<dbReference type="PANTHER" id="PTHR38460:SF1">
    <property type="entry name" value="TAUTOMERASE YOLI-RELATED"/>
    <property type="match status" value="1"/>
</dbReference>